<reference evidence="1" key="1">
    <citation type="submission" date="2018-02" db="EMBL/GenBank/DDBJ databases">
        <authorList>
            <person name="Vasarhelyi B.M."/>
            <person name="Deshmukh S."/>
            <person name="Balint B."/>
            <person name="Kukolya J."/>
        </authorList>
    </citation>
    <scope>NUCLEOTIDE SEQUENCE</scope>
    <source>
        <strain evidence="1">KB22</strain>
    </source>
</reference>
<dbReference type="AlphaFoldDB" id="A0A928UUE6"/>
<dbReference type="InterPro" id="IPR029045">
    <property type="entry name" value="ClpP/crotonase-like_dom_sf"/>
</dbReference>
<dbReference type="Proteomes" id="UP000616201">
    <property type="component" value="Unassembled WGS sequence"/>
</dbReference>
<dbReference type="Gene3D" id="3.90.226.10">
    <property type="entry name" value="2-enoyl-CoA Hydratase, Chain A, domain 1"/>
    <property type="match status" value="1"/>
</dbReference>
<organism evidence="1 2">
    <name type="scientific">Sphingobacterium hungaricum</name>
    <dbReference type="NCBI Taxonomy" id="2082723"/>
    <lineage>
        <taxon>Bacteria</taxon>
        <taxon>Pseudomonadati</taxon>
        <taxon>Bacteroidota</taxon>
        <taxon>Sphingobacteriia</taxon>
        <taxon>Sphingobacteriales</taxon>
        <taxon>Sphingobacteriaceae</taxon>
        <taxon>Sphingobacterium</taxon>
    </lineage>
</organism>
<proteinExistence type="predicted"/>
<name>A0A928UUE6_9SPHI</name>
<dbReference type="PANTHER" id="PTHR35984:SF1">
    <property type="entry name" value="PERIPLASMIC SERINE PROTEASE"/>
    <property type="match status" value="1"/>
</dbReference>
<dbReference type="RefSeq" id="WP_196935797.1">
    <property type="nucleotide sequence ID" value="NZ_MU158698.1"/>
</dbReference>
<protein>
    <submittedName>
        <fullName evidence="1">Serine dehydrogenasease</fullName>
    </submittedName>
</protein>
<dbReference type="Pfam" id="PF01972">
    <property type="entry name" value="SDH_protease"/>
    <property type="match status" value="1"/>
</dbReference>
<keyword evidence="2" id="KW-1185">Reference proteome</keyword>
<comment type="caution">
    <text evidence="1">The sequence shown here is derived from an EMBL/GenBank/DDBJ whole genome shotgun (WGS) entry which is preliminary data.</text>
</comment>
<gene>
    <name evidence="1" type="ORF">C4F49_04475</name>
</gene>
<dbReference type="EMBL" id="PRDK01000003">
    <property type="protein sequence ID" value="MBE8712927.1"/>
    <property type="molecule type" value="Genomic_DNA"/>
</dbReference>
<dbReference type="InterPro" id="IPR002825">
    <property type="entry name" value="Pept_S49_ser-pept_pro"/>
</dbReference>
<sequence length="290" mass="33495">MGKSLNEYAQTSLKEYIEKIENNLNADVLVYYGPFVEGLQNSFARIVEELASDPNKKSSIFIVLTTTGGSAEVVERYVNILRHHYDEVNFIVPDYAYSAGTIFCMSGDNIYMDYLSILGPIDPQVINKDGKFVAALGYLDKINDLLEKARDGSISDSEFLILRDFDLAELRGYEQAKDLTIALLKKWLVKYKFKNWTVHRTNSSLIGTVVTENQKEKRATEIADDLSNNNKWKSHARPINIHDLKELKLEIEDYSNKTELRDLIRDYYELMDDYVRINQTKIFINTRNFI</sequence>
<dbReference type="GO" id="GO:0016020">
    <property type="term" value="C:membrane"/>
    <property type="evidence" value="ECO:0007669"/>
    <property type="project" value="InterPro"/>
</dbReference>
<evidence type="ECO:0000313" key="2">
    <source>
        <dbReference type="Proteomes" id="UP000616201"/>
    </source>
</evidence>
<accession>A0A928UUE6</accession>
<dbReference type="PANTHER" id="PTHR35984">
    <property type="entry name" value="PERIPLASMIC SERINE PROTEASE"/>
    <property type="match status" value="1"/>
</dbReference>
<evidence type="ECO:0000313" key="1">
    <source>
        <dbReference type="EMBL" id="MBE8712927.1"/>
    </source>
</evidence>
<dbReference type="SUPFAM" id="SSF52096">
    <property type="entry name" value="ClpP/crotonase"/>
    <property type="match status" value="1"/>
</dbReference>